<protein>
    <recommendedName>
        <fullName evidence="2">CxC2-like cysteine cluster KDZ transposase-associated domain-containing protein</fullName>
    </recommendedName>
</protein>
<feature type="compositionally biased region" description="Low complexity" evidence="1">
    <location>
        <begin position="983"/>
        <end position="995"/>
    </location>
</feature>
<dbReference type="PANTHER" id="PTHR33096:SF1">
    <property type="entry name" value="CXC1-LIKE CYSTEINE CLUSTER ASSOCIATED WITH KDZ TRANSPOSASES DOMAIN-CONTAINING PROTEIN"/>
    <property type="match status" value="1"/>
</dbReference>
<name>A0ABR3L9P8_9TELE</name>
<dbReference type="EMBL" id="JAYMGO010000023">
    <property type="protein sequence ID" value="KAL1249592.1"/>
    <property type="molecule type" value="Genomic_DNA"/>
</dbReference>
<gene>
    <name evidence="3" type="ORF">QQF64_020597</name>
</gene>
<evidence type="ECO:0000256" key="1">
    <source>
        <dbReference type="SAM" id="MobiDB-lite"/>
    </source>
</evidence>
<dbReference type="InterPro" id="IPR041457">
    <property type="entry name" value="CxC2_KDZ-assoc"/>
</dbReference>
<feature type="compositionally biased region" description="Polar residues" evidence="1">
    <location>
        <begin position="999"/>
        <end position="1028"/>
    </location>
</feature>
<comment type="caution">
    <text evidence="3">The sequence shown here is derived from an EMBL/GenBank/DDBJ whole genome shotgun (WGS) entry which is preliminary data.</text>
</comment>
<feature type="compositionally biased region" description="Polar residues" evidence="1">
    <location>
        <begin position="67"/>
        <end position="82"/>
    </location>
</feature>
<evidence type="ECO:0000313" key="3">
    <source>
        <dbReference type="EMBL" id="KAL1249592.1"/>
    </source>
</evidence>
<dbReference type="Proteomes" id="UP001558613">
    <property type="component" value="Unassembled WGS sequence"/>
</dbReference>
<feature type="domain" description="CxC2-like cysteine cluster KDZ transposase-associated" evidence="2">
    <location>
        <begin position="164"/>
        <end position="240"/>
    </location>
</feature>
<evidence type="ECO:0000259" key="2">
    <source>
        <dbReference type="Pfam" id="PF18803"/>
    </source>
</evidence>
<dbReference type="Pfam" id="PF18758">
    <property type="entry name" value="KDZ"/>
    <property type="match status" value="1"/>
</dbReference>
<dbReference type="Pfam" id="PF18803">
    <property type="entry name" value="CxC2"/>
    <property type="match status" value="1"/>
</dbReference>
<feature type="region of interest" description="Disordered" evidence="1">
    <location>
        <begin position="983"/>
        <end position="1030"/>
    </location>
</feature>
<dbReference type="SUPFAM" id="SSF54277">
    <property type="entry name" value="CAD &amp; PB1 domains"/>
    <property type="match status" value="1"/>
</dbReference>
<evidence type="ECO:0000313" key="4">
    <source>
        <dbReference type="Proteomes" id="UP001558613"/>
    </source>
</evidence>
<accession>A0ABR3L9P8</accession>
<dbReference type="InterPro" id="IPR040521">
    <property type="entry name" value="KDZ"/>
</dbReference>
<feature type="region of interest" description="Disordered" evidence="1">
    <location>
        <begin position="63"/>
        <end position="82"/>
    </location>
</feature>
<sequence>MGVISGYQLIDMGQKGPAAPTDMGKAMKATRFRNVKIKVVRRQIAGPSKVSYLNQGLPQPDLKQAHPSMSITSQAEPDDVAQSTSSCSETAYTPVSTQCIVCLEHADYRCIECSTTAVFCEACLKRTHRNSLHLPDKWNNAYYEPSSLGLFLYLPEGHDTHAVYTKDMKVIVSSGRLCTVTVHMCTCEPETCTLLRYGLWPATADKPQTAFSIPLLELFVCLSLECQVSVEGFCNTLRWKNNLTLAEVNTLYRALVGESISQFRHHHFRQRSMVDICPQLNDGTICPACPKADGEMIVALDANFGLVRKQSSGTSAVEPLHGNRMFADEKDIEEYLQSHLDSSKPHEDCSNFKAGNVLRSQKQAKKLDATGVFGASCRHEMPLMFVNMSQGERLAYPLYVIDELLRRCEDKNIHLRVVYDIACVVASHLHKSGEGIPNNISLAIPAFHVYGHKLPCQIKYSTRRLDGFGLTDGEGMERLWSFLRRFARVTKEMTPSHRLDLLTDALLHYGRRKSTDLEMHLLQRLDKAEKISILAQEDISSVIREAPVLVSEGDMEKWMKREMELAQKKQKPINTVCRWKRDYIIKLIQFYKFNCIDKDEVPENLTELVELKLASMLLKLENYYHVPVLCKTEDVKTHGFDKILQPLLQDLQTLEQQGVYVHKLGTFLKGTVQCVVADNLAAHSMAGFIENFSGDYCCRFCTASRKDFQSNAVSTGKFTLRTAEEHQRHVKHALENNINVVGVKKACVFSDNLNYFNVTTGYPPDLAHDLFEGIVPVELAECFAVLISKKILSLDKLNELIHNFPYKWGDKTNRPQLVPQTFASRRSVGGNAHENWCMLRLLPLIIGHLVPADEPVWLMILDLKDIVELVLSLVHTDETIAFLECKISEHRQKHQELFPKRFDVMATSAKLLVILGDDNCERLILPTGIPHSLNDLKREIQTQLGVQENFRLQFKDPDFNDFVNLSSTSDIQDRATLKVIQLPSSPSCSSAPSVPEVTEMSSGSSCDTDIISSHSSAQSTPESLSGVRSQGWPRSFPIPEFCFEAEMQLQKAQLAYQTDGTVFSPNTKLKSYILDALASEIIKYKAYPSTADIDDVAAALVQKFPCLKEKGSATGYYGWKISLKYKMANFRTKLRNIGCSELNINSHKRKGSVGSPNQVKKPKKS</sequence>
<dbReference type="PANTHER" id="PTHR33096">
    <property type="entry name" value="CXC2 DOMAIN-CONTAINING PROTEIN"/>
    <property type="match status" value="1"/>
</dbReference>
<proteinExistence type="predicted"/>
<reference evidence="3 4" key="1">
    <citation type="submission" date="2023-09" db="EMBL/GenBank/DDBJ databases">
        <authorList>
            <person name="Wang M."/>
        </authorList>
    </citation>
    <scope>NUCLEOTIDE SEQUENCE [LARGE SCALE GENOMIC DNA]</scope>
    <source>
        <strain evidence="3">GT-2023</strain>
        <tissue evidence="3">Liver</tissue>
    </source>
</reference>
<organism evidence="3 4">
    <name type="scientific">Cirrhinus molitorella</name>
    <name type="common">mud carp</name>
    <dbReference type="NCBI Taxonomy" id="172907"/>
    <lineage>
        <taxon>Eukaryota</taxon>
        <taxon>Metazoa</taxon>
        <taxon>Chordata</taxon>
        <taxon>Craniata</taxon>
        <taxon>Vertebrata</taxon>
        <taxon>Euteleostomi</taxon>
        <taxon>Actinopterygii</taxon>
        <taxon>Neopterygii</taxon>
        <taxon>Teleostei</taxon>
        <taxon>Ostariophysi</taxon>
        <taxon>Cypriniformes</taxon>
        <taxon>Cyprinidae</taxon>
        <taxon>Labeoninae</taxon>
        <taxon>Labeonini</taxon>
        <taxon>Cirrhinus</taxon>
    </lineage>
</organism>
<keyword evidence="4" id="KW-1185">Reference proteome</keyword>